<reference evidence="7" key="1">
    <citation type="submission" date="2023-07" db="EMBL/GenBank/DDBJ databases">
        <authorList>
            <person name="Stuckert A."/>
        </authorList>
    </citation>
    <scope>NUCLEOTIDE SEQUENCE</scope>
</reference>
<dbReference type="PANTHER" id="PTHR14453">
    <property type="entry name" value="PARP/ZINC FINGER CCCH TYPE DOMAIN CONTAINING PROTEIN"/>
    <property type="match status" value="1"/>
</dbReference>
<dbReference type="Pfam" id="PF01661">
    <property type="entry name" value="Macro"/>
    <property type="match status" value="2"/>
</dbReference>
<sequence>MTQQDSDVVVNAANGRLEHTAGLAHALVEAGGPQIVLDSRDHIARYGAVKTGDIAVTSAGALPCKTIVHAVGPIWNSWAAEQCEEELQHAIRNVLRYVSHRPNLRSVAIPAVSSGIFGFPLDLCADIIVKTLQTFCSPENKDLLSEVRLVNNDDKTVQAMRAACERILGSSDRLVSSSLSAASSSLSAVSSSLSAVSSSLSAVSSSLSAASSSHNEHWQQEASIIINGLSLHLKMGMIEEQKTTIIVNSISPNLDLSSGAISAAIYRKAGGKLQEEIRRTPHQRNRKVITTGGGGLPCKYVYHVILPSGKREAEQSLREVTRECLVTAHSNAFSVHRFPGFGL</sequence>
<dbReference type="InterPro" id="IPR052056">
    <property type="entry name" value="Mono-ARTD/PARP"/>
</dbReference>
<dbReference type="InterPro" id="IPR002589">
    <property type="entry name" value="Macro_dom"/>
</dbReference>
<evidence type="ECO:0000259" key="6">
    <source>
        <dbReference type="PROSITE" id="PS51154"/>
    </source>
</evidence>
<feature type="domain" description="Macro" evidence="6">
    <location>
        <begin position="218"/>
        <end position="343"/>
    </location>
</feature>
<evidence type="ECO:0000256" key="4">
    <source>
        <dbReference type="ARBA" id="ARBA00023027"/>
    </source>
</evidence>
<evidence type="ECO:0000256" key="1">
    <source>
        <dbReference type="ARBA" id="ARBA00004123"/>
    </source>
</evidence>
<evidence type="ECO:0000256" key="2">
    <source>
        <dbReference type="ARBA" id="ARBA00022676"/>
    </source>
</evidence>
<dbReference type="SMART" id="SM00506">
    <property type="entry name" value="A1pp"/>
    <property type="match status" value="2"/>
</dbReference>
<keyword evidence="8" id="KW-1185">Reference proteome</keyword>
<proteinExistence type="predicted"/>
<dbReference type="PANTHER" id="PTHR14453:SF70">
    <property type="entry name" value="PROTEIN MONO-ADP-RIBOSYLTRANSFERASE PARP9"/>
    <property type="match status" value="1"/>
</dbReference>
<keyword evidence="4" id="KW-0520">NAD</keyword>
<evidence type="ECO:0000313" key="7">
    <source>
        <dbReference type="EMBL" id="CAJ0952828.1"/>
    </source>
</evidence>
<keyword evidence="3" id="KW-0808">Transferase</keyword>
<feature type="domain" description="Macro" evidence="6">
    <location>
        <begin position="1"/>
        <end position="168"/>
    </location>
</feature>
<dbReference type="CDD" id="cd02907">
    <property type="entry name" value="Macro_Af1521_BAL-like"/>
    <property type="match status" value="1"/>
</dbReference>
<dbReference type="InterPro" id="IPR043472">
    <property type="entry name" value="Macro_dom-like"/>
</dbReference>
<keyword evidence="2" id="KW-0328">Glycosyltransferase</keyword>
<organism evidence="7 8">
    <name type="scientific">Ranitomeya imitator</name>
    <name type="common">mimic poison frog</name>
    <dbReference type="NCBI Taxonomy" id="111125"/>
    <lineage>
        <taxon>Eukaryota</taxon>
        <taxon>Metazoa</taxon>
        <taxon>Chordata</taxon>
        <taxon>Craniata</taxon>
        <taxon>Vertebrata</taxon>
        <taxon>Euteleostomi</taxon>
        <taxon>Amphibia</taxon>
        <taxon>Batrachia</taxon>
        <taxon>Anura</taxon>
        <taxon>Neobatrachia</taxon>
        <taxon>Hyloidea</taxon>
        <taxon>Dendrobatidae</taxon>
        <taxon>Dendrobatinae</taxon>
        <taxon>Ranitomeya</taxon>
    </lineage>
</organism>
<dbReference type="Proteomes" id="UP001176940">
    <property type="component" value="Unassembled WGS sequence"/>
</dbReference>
<comment type="subcellular location">
    <subcellularLocation>
        <location evidence="1">Nucleus</location>
    </subcellularLocation>
</comment>
<gene>
    <name evidence="7" type="ORF">RIMI_LOCUS14071852</name>
</gene>
<evidence type="ECO:0000256" key="3">
    <source>
        <dbReference type="ARBA" id="ARBA00022679"/>
    </source>
</evidence>
<name>A0ABN9M0S2_9NEOB</name>
<evidence type="ECO:0000256" key="5">
    <source>
        <dbReference type="ARBA" id="ARBA00023242"/>
    </source>
</evidence>
<evidence type="ECO:0000313" key="8">
    <source>
        <dbReference type="Proteomes" id="UP001176940"/>
    </source>
</evidence>
<protein>
    <recommendedName>
        <fullName evidence="6">Macro domain-containing protein</fullName>
    </recommendedName>
</protein>
<dbReference type="EMBL" id="CAUEEQ010035750">
    <property type="protein sequence ID" value="CAJ0952828.1"/>
    <property type="molecule type" value="Genomic_DNA"/>
</dbReference>
<dbReference type="SUPFAM" id="SSF52949">
    <property type="entry name" value="Macro domain-like"/>
    <property type="match status" value="2"/>
</dbReference>
<dbReference type="PROSITE" id="PS51154">
    <property type="entry name" value="MACRO"/>
    <property type="match status" value="2"/>
</dbReference>
<dbReference type="Gene3D" id="3.40.220.10">
    <property type="entry name" value="Leucine Aminopeptidase, subunit E, domain 1"/>
    <property type="match status" value="2"/>
</dbReference>
<keyword evidence="5" id="KW-0539">Nucleus</keyword>
<accession>A0ABN9M0S2</accession>
<comment type="caution">
    <text evidence="7">The sequence shown here is derived from an EMBL/GenBank/DDBJ whole genome shotgun (WGS) entry which is preliminary data.</text>
</comment>